<reference evidence="1" key="2">
    <citation type="journal article" date="2015" name="Fish Shellfish Immunol.">
        <title>Early steps in the European eel (Anguilla anguilla)-Vibrio vulnificus interaction in the gills: Role of the RtxA13 toxin.</title>
        <authorList>
            <person name="Callol A."/>
            <person name="Pajuelo D."/>
            <person name="Ebbesson L."/>
            <person name="Teles M."/>
            <person name="MacKenzie S."/>
            <person name="Amaro C."/>
        </authorList>
    </citation>
    <scope>NUCLEOTIDE SEQUENCE</scope>
</reference>
<protein>
    <submittedName>
        <fullName evidence="1">Uncharacterized protein</fullName>
    </submittedName>
</protein>
<dbReference type="EMBL" id="GBXM01001510">
    <property type="protein sequence ID" value="JAI07068.1"/>
    <property type="molecule type" value="Transcribed_RNA"/>
</dbReference>
<proteinExistence type="predicted"/>
<sequence>MSLGSFPTEPPHCNCSFKNILKIHSFFKIPRCLSRRGVNLGPASRPACNTLVETLVCLLWCMTI</sequence>
<organism evidence="1">
    <name type="scientific">Anguilla anguilla</name>
    <name type="common">European freshwater eel</name>
    <name type="synonym">Muraena anguilla</name>
    <dbReference type="NCBI Taxonomy" id="7936"/>
    <lineage>
        <taxon>Eukaryota</taxon>
        <taxon>Metazoa</taxon>
        <taxon>Chordata</taxon>
        <taxon>Craniata</taxon>
        <taxon>Vertebrata</taxon>
        <taxon>Euteleostomi</taxon>
        <taxon>Actinopterygii</taxon>
        <taxon>Neopterygii</taxon>
        <taxon>Teleostei</taxon>
        <taxon>Anguilliformes</taxon>
        <taxon>Anguillidae</taxon>
        <taxon>Anguilla</taxon>
    </lineage>
</organism>
<reference evidence="1" key="1">
    <citation type="submission" date="2014-11" db="EMBL/GenBank/DDBJ databases">
        <authorList>
            <person name="Amaro Gonzalez C."/>
        </authorList>
    </citation>
    <scope>NUCLEOTIDE SEQUENCE</scope>
</reference>
<accession>A0A0E9XWG7</accession>
<name>A0A0E9XWG7_ANGAN</name>
<dbReference type="AlphaFoldDB" id="A0A0E9XWG7"/>
<evidence type="ECO:0000313" key="1">
    <source>
        <dbReference type="EMBL" id="JAI07068.1"/>
    </source>
</evidence>